<feature type="domain" description="Protein CR006 P-loop" evidence="2">
    <location>
        <begin position="10"/>
        <end position="713"/>
    </location>
</feature>
<evidence type="ECO:0000259" key="2">
    <source>
        <dbReference type="Pfam" id="PF13166"/>
    </source>
</evidence>
<dbReference type="SUPFAM" id="SSF52540">
    <property type="entry name" value="P-loop containing nucleoside triphosphate hydrolases"/>
    <property type="match status" value="1"/>
</dbReference>
<dbReference type="Proteomes" id="UP000033854">
    <property type="component" value="Unassembled WGS sequence"/>
</dbReference>
<reference evidence="3 4" key="1">
    <citation type="journal article" date="2015" name="Nature">
        <title>rRNA introns, odd ribosomes, and small enigmatic genomes across a large radiation of phyla.</title>
        <authorList>
            <person name="Brown C.T."/>
            <person name="Hug L.A."/>
            <person name="Thomas B.C."/>
            <person name="Sharon I."/>
            <person name="Castelle C.J."/>
            <person name="Singh A."/>
            <person name="Wilkins M.J."/>
            <person name="Williams K.H."/>
            <person name="Banfield J.F."/>
        </authorList>
    </citation>
    <scope>NUCLEOTIDE SEQUENCE [LARGE SCALE GENOMIC DNA]</scope>
</reference>
<dbReference type="Pfam" id="PF13166">
    <property type="entry name" value="AAA_13"/>
    <property type="match status" value="1"/>
</dbReference>
<dbReference type="PATRIC" id="fig|1618378.3.peg.2"/>
<keyword evidence="1" id="KW-0175">Coiled coil</keyword>
<dbReference type="EMBL" id="LCDA01000001">
    <property type="protein sequence ID" value="KKS43268.1"/>
    <property type="molecule type" value="Genomic_DNA"/>
</dbReference>
<dbReference type="Gene3D" id="3.40.50.300">
    <property type="entry name" value="P-loop containing nucleotide triphosphate hydrolases"/>
    <property type="match status" value="1"/>
</dbReference>
<evidence type="ECO:0000313" key="3">
    <source>
        <dbReference type="EMBL" id="KKS43268.1"/>
    </source>
</evidence>
<evidence type="ECO:0000313" key="4">
    <source>
        <dbReference type="Proteomes" id="UP000033854"/>
    </source>
</evidence>
<organism evidence="3 4">
    <name type="scientific">Candidatus Collierbacteria bacterium GW2011_GWA2_42_17</name>
    <dbReference type="NCBI Taxonomy" id="1618378"/>
    <lineage>
        <taxon>Bacteria</taxon>
        <taxon>Candidatus Collieribacteriota</taxon>
    </lineage>
</organism>
<protein>
    <recommendedName>
        <fullName evidence="2">Protein CR006 P-loop domain-containing protein</fullName>
    </recommendedName>
</protein>
<proteinExistence type="predicted"/>
<evidence type="ECO:0000256" key="1">
    <source>
        <dbReference type="SAM" id="Coils"/>
    </source>
</evidence>
<comment type="caution">
    <text evidence="3">The sequence shown here is derived from an EMBL/GenBank/DDBJ whole genome shotgun (WGS) entry which is preliminary data.</text>
</comment>
<feature type="coiled-coil region" evidence="1">
    <location>
        <begin position="85"/>
        <end position="146"/>
    </location>
</feature>
<feature type="coiled-coil region" evidence="1">
    <location>
        <begin position="442"/>
        <end position="476"/>
    </location>
</feature>
<dbReference type="AlphaFoldDB" id="A0A0G1C0U1"/>
<accession>A0A0G1C0U1</accession>
<dbReference type="InterPro" id="IPR026866">
    <property type="entry name" value="CR006_AAA"/>
</dbReference>
<dbReference type="InterPro" id="IPR027417">
    <property type="entry name" value="P-loop_NTPase"/>
</dbReference>
<name>A0A0G1C0U1_9BACT</name>
<sequence length="727" mass="84781">MITKISLKKVASYGDNPAVLETDKKINLIYGLNGTGKTTLSNFLQNKNATCFSDCSIEGLNAEKILVYNQKFIGDNFYEDTQKGIFSLKSENKEAKEKINTAIEEIKKISVQVEDNALKTGLKFDLEKKRKDIDDLQNTTEEKTWEIKTKYSGGDRILEFCLDGKMGSKTVLFDYISKLPKTLSQPSKTVEDLKKEAEATQGTNVITYDEGLINKINYDFWKIEEEEIFKEVIIGNDTSQVADLINKLNNSDWVKKGKEFIKEPQKENGVCPFCQQKTISQPLYQEIQSYFDETYQNKITELDKLEKEYWREYQNAKNIEEEIFKIDFIKDKETELRLLFKNFIDSVSINWSNISNKIKSPNVVVDLKSTILDQKALNDFLETIIEDIKVHNDKVSNKSKTKNQIIKDFWEIMRWDYDQTIASHKTREQKLIGEKSDIETKISNYKVAIQEQQNVIREAQKEIVNIQDAVDSINSELIFFGLDGFSIVPAGEASYKMQRPNEDITKFETLSEGEKTVISFLYFLELCKGKTKADEVVTEKIVVIDDPISSLSHMYVFNISQLIKKNFFNDEFKQVFVLTHNLYFFHELIHKLKNDNLSLFRLCRSEFSQIKTMDRKDIQNEYQSYWQILKDYDEGRATEVILANAMRNILERFFGFIDNQDFNELTQELEKEEKNIFFVRYINRESHSDPINISDAKEIDPQIFKTAFKKIFDDSGYGNHYKKMMEA</sequence>
<gene>
    <name evidence="3" type="ORF">UV06_C0001G0002</name>
</gene>